<dbReference type="AlphaFoldDB" id="A0A0W8F8U0"/>
<name>A0A0W8F8U0_9ZZZZ</name>
<comment type="caution">
    <text evidence="1">The sequence shown here is derived from an EMBL/GenBank/DDBJ whole genome shotgun (WGS) entry which is preliminary data.</text>
</comment>
<protein>
    <submittedName>
        <fullName evidence="1">Uncharacterized protein</fullName>
    </submittedName>
</protein>
<accession>A0A0W8F8U0</accession>
<organism evidence="1">
    <name type="scientific">hydrocarbon metagenome</name>
    <dbReference type="NCBI Taxonomy" id="938273"/>
    <lineage>
        <taxon>unclassified sequences</taxon>
        <taxon>metagenomes</taxon>
        <taxon>ecological metagenomes</taxon>
    </lineage>
</organism>
<gene>
    <name evidence="1" type="ORF">ASZ90_013007</name>
</gene>
<reference evidence="1" key="1">
    <citation type="journal article" date="2015" name="Proc. Natl. Acad. Sci. U.S.A.">
        <title>Networks of energetic and metabolic interactions define dynamics in microbial communities.</title>
        <authorList>
            <person name="Embree M."/>
            <person name="Liu J.K."/>
            <person name="Al-Bassam M.M."/>
            <person name="Zengler K."/>
        </authorList>
    </citation>
    <scope>NUCLEOTIDE SEQUENCE</scope>
</reference>
<evidence type="ECO:0000313" key="1">
    <source>
        <dbReference type="EMBL" id="KUG17284.1"/>
    </source>
</evidence>
<dbReference type="EMBL" id="LNQE01001452">
    <property type="protein sequence ID" value="KUG17284.1"/>
    <property type="molecule type" value="Genomic_DNA"/>
</dbReference>
<sequence length="86" mass="9463">MRGKQKLRKSTVRLCGQRYDRNLVCRESRMNDLIGPICLDAWRESISGRKNAQGAGELAALLPPALCPGSVHPTNFSAALKNRADI</sequence>
<proteinExistence type="predicted"/>